<dbReference type="Gene3D" id="3.30.70.270">
    <property type="match status" value="1"/>
</dbReference>
<dbReference type="NCBIfam" id="TIGR00254">
    <property type="entry name" value="GGDEF"/>
    <property type="match status" value="1"/>
</dbReference>
<dbReference type="SMART" id="SM00052">
    <property type="entry name" value="EAL"/>
    <property type="match status" value="1"/>
</dbReference>
<dbReference type="InterPro" id="IPR035919">
    <property type="entry name" value="EAL_sf"/>
</dbReference>
<dbReference type="InterPro" id="IPR001633">
    <property type="entry name" value="EAL_dom"/>
</dbReference>
<dbReference type="PROSITE" id="PS50887">
    <property type="entry name" value="GGDEF"/>
    <property type="match status" value="1"/>
</dbReference>
<dbReference type="Proteomes" id="UP000814385">
    <property type="component" value="Unassembled WGS sequence"/>
</dbReference>
<feature type="domain" description="GGDEF" evidence="3">
    <location>
        <begin position="253"/>
        <end position="386"/>
    </location>
</feature>
<proteinExistence type="predicted"/>
<evidence type="ECO:0000259" key="2">
    <source>
        <dbReference type="PROSITE" id="PS50883"/>
    </source>
</evidence>
<dbReference type="InterPro" id="IPR052155">
    <property type="entry name" value="Biofilm_reg_signaling"/>
</dbReference>
<accession>A0ABS9PBC8</accession>
<dbReference type="SUPFAM" id="SSF141868">
    <property type="entry name" value="EAL domain-like"/>
    <property type="match status" value="1"/>
</dbReference>
<dbReference type="SMART" id="SM00267">
    <property type="entry name" value="GGDEF"/>
    <property type="match status" value="1"/>
</dbReference>
<dbReference type="Pfam" id="PF00990">
    <property type="entry name" value="GGDEF"/>
    <property type="match status" value="1"/>
</dbReference>
<dbReference type="Gene3D" id="3.20.20.450">
    <property type="entry name" value="EAL domain"/>
    <property type="match status" value="1"/>
</dbReference>
<dbReference type="Pfam" id="PF00563">
    <property type="entry name" value="EAL"/>
    <property type="match status" value="1"/>
</dbReference>
<dbReference type="PANTHER" id="PTHR44757">
    <property type="entry name" value="DIGUANYLATE CYCLASE DGCP"/>
    <property type="match status" value="1"/>
</dbReference>
<dbReference type="InterPro" id="IPR000160">
    <property type="entry name" value="GGDEF_dom"/>
</dbReference>
<dbReference type="RefSeq" id="WP_238978225.1">
    <property type="nucleotide sequence ID" value="NZ_JABFUC010000013.1"/>
</dbReference>
<dbReference type="CDD" id="cd01948">
    <property type="entry name" value="EAL"/>
    <property type="match status" value="1"/>
</dbReference>
<reference evidence="4 5" key="1">
    <citation type="submission" date="2020-05" db="EMBL/GenBank/DDBJ databases">
        <title>Comparative genomic analysis of denitrifying bacteria from Halomonas genus.</title>
        <authorList>
            <person name="Wang L."/>
            <person name="Shao Z."/>
        </authorList>
    </citation>
    <scope>NUCLEOTIDE SEQUENCE [LARGE SCALE GENOMIC DNA]</scope>
    <source>
        <strain evidence="4 5">A4</strain>
    </source>
</reference>
<feature type="transmembrane region" description="Helical" evidence="1">
    <location>
        <begin position="15"/>
        <end position="38"/>
    </location>
</feature>
<feature type="domain" description="EAL" evidence="2">
    <location>
        <begin position="395"/>
        <end position="650"/>
    </location>
</feature>
<dbReference type="CDD" id="cd01949">
    <property type="entry name" value="GGDEF"/>
    <property type="match status" value="1"/>
</dbReference>
<comment type="caution">
    <text evidence="4">The sequence shown here is derived from an EMBL/GenBank/DDBJ whole genome shotgun (WGS) entry which is preliminary data.</text>
</comment>
<keyword evidence="1" id="KW-0472">Membrane</keyword>
<organism evidence="4 5">
    <name type="scientific">Billgrantia campisalis</name>
    <dbReference type="NCBI Taxonomy" id="74661"/>
    <lineage>
        <taxon>Bacteria</taxon>
        <taxon>Pseudomonadati</taxon>
        <taxon>Pseudomonadota</taxon>
        <taxon>Gammaproteobacteria</taxon>
        <taxon>Oceanospirillales</taxon>
        <taxon>Halomonadaceae</taxon>
        <taxon>Billgrantia</taxon>
    </lineage>
</organism>
<feature type="transmembrane region" description="Helical" evidence="1">
    <location>
        <begin position="184"/>
        <end position="204"/>
    </location>
</feature>
<dbReference type="PANTHER" id="PTHR44757:SF2">
    <property type="entry name" value="BIOFILM ARCHITECTURE MAINTENANCE PROTEIN MBAA"/>
    <property type="match status" value="1"/>
</dbReference>
<dbReference type="InterPro" id="IPR029787">
    <property type="entry name" value="Nucleotide_cyclase"/>
</dbReference>
<name>A0ABS9PBC8_9GAMM</name>
<keyword evidence="1" id="KW-0812">Transmembrane</keyword>
<dbReference type="PROSITE" id="PS50883">
    <property type="entry name" value="EAL"/>
    <property type="match status" value="1"/>
</dbReference>
<sequence>MSAEREPSDRRPGRLFWLLAMLTAGLVVLAVGSTWWVLNTLSHIEERLPGASLATARDFGVLLQDLQRLDRSLEILPLQPEQRRLEAANLALDFAVLRARDNRSLYGHLGADYDRLEPVLGEALTEVEEALETEPLDLAYLRIGQETLQGAIDQTKWLYDRTTYDSSNQLSTQASRLKALRASLGLLSLVILVATVGLVGLMLWQRHVLQRWAQARARLQFLALHDPLTGLPNRTLFQDRLAQACAQARRDDRIVALLYLDLDHFKEINDSLGHPVGDALLREVGQRLQRCVRATDTVARLGGDEFAILLIGLTHPRGTARVAQAIIDAVSRPVRVQGQLLQVSTSAGITVFPQDGESGEQLLANADMALYRAKAQACGHYHFFIPAYRTALVERRAMEKELRRALRCQEFVLYYQPQIHLTQGGLDGLEALVRWQHPRRGLVPPAEFLPLAEESGLIVTIGRQVLRQACDQMRAWRDAGLHPPRVAINLATAQFKQGDLVEEIRQGLTQAGLAPRDLEVEITEGTILDRDSAEIQRILAGIRELGVEIALDDFGTGYASLTHLKRFPVNRLKIDRSFVQSLGQDADDEAIVKMVIQLGHSLGLAIVAEGIETAEQAGYLSQQGCDVGQGYLFGRPMPAEEVTLRLRSPAFNGDERDQGVDECWSAWASDGRAS</sequence>
<dbReference type="SUPFAM" id="SSF55073">
    <property type="entry name" value="Nucleotide cyclase"/>
    <property type="match status" value="1"/>
</dbReference>
<evidence type="ECO:0000259" key="3">
    <source>
        <dbReference type="PROSITE" id="PS50887"/>
    </source>
</evidence>
<gene>
    <name evidence="4" type="ORF">HOP52_15070</name>
</gene>
<evidence type="ECO:0000313" key="4">
    <source>
        <dbReference type="EMBL" id="MCG6659079.1"/>
    </source>
</evidence>
<dbReference type="InterPro" id="IPR043128">
    <property type="entry name" value="Rev_trsase/Diguanyl_cyclase"/>
</dbReference>
<keyword evidence="5" id="KW-1185">Reference proteome</keyword>
<dbReference type="EMBL" id="JABFUC010000013">
    <property type="protein sequence ID" value="MCG6659079.1"/>
    <property type="molecule type" value="Genomic_DNA"/>
</dbReference>
<keyword evidence="1" id="KW-1133">Transmembrane helix</keyword>
<evidence type="ECO:0000313" key="5">
    <source>
        <dbReference type="Proteomes" id="UP000814385"/>
    </source>
</evidence>
<evidence type="ECO:0000256" key="1">
    <source>
        <dbReference type="SAM" id="Phobius"/>
    </source>
</evidence>
<protein>
    <submittedName>
        <fullName evidence="4">EAL domain-containing protein</fullName>
    </submittedName>
</protein>